<evidence type="ECO:0000313" key="2">
    <source>
        <dbReference type="Proteomes" id="UP001631957"/>
    </source>
</evidence>
<gene>
    <name evidence="1" type="ORF">ACKI18_48310</name>
</gene>
<feature type="non-terminal residue" evidence="1">
    <location>
        <position position="82"/>
    </location>
</feature>
<dbReference type="EMBL" id="JBJVNI010000420">
    <property type="protein sequence ID" value="MFM9616276.1"/>
    <property type="molecule type" value="Genomic_DNA"/>
</dbReference>
<dbReference type="Proteomes" id="UP001631957">
    <property type="component" value="Unassembled WGS sequence"/>
</dbReference>
<name>A0ABW9I8V1_9ACTN</name>
<proteinExistence type="predicted"/>
<keyword evidence="2" id="KW-1185">Reference proteome</keyword>
<comment type="caution">
    <text evidence="1">The sequence shown here is derived from an EMBL/GenBank/DDBJ whole genome shotgun (WGS) entry which is preliminary data.</text>
</comment>
<organism evidence="1 2">
    <name type="scientific">Streptomyces niveiscabiei</name>
    <dbReference type="NCBI Taxonomy" id="164115"/>
    <lineage>
        <taxon>Bacteria</taxon>
        <taxon>Bacillati</taxon>
        <taxon>Actinomycetota</taxon>
        <taxon>Actinomycetes</taxon>
        <taxon>Kitasatosporales</taxon>
        <taxon>Streptomycetaceae</taxon>
        <taxon>Streptomyces</taxon>
    </lineage>
</organism>
<reference evidence="1 2" key="1">
    <citation type="submission" date="2024-12" db="EMBL/GenBank/DDBJ databases">
        <title>Forecasting of Potato common scab and diversities of Pathogenic streptomyces spp. in china.</title>
        <authorList>
            <person name="Handique U."/>
            <person name="Wu J."/>
        </authorList>
    </citation>
    <scope>NUCLEOTIDE SEQUENCE [LARGE SCALE GENOMIC DNA]</scope>
    <source>
        <strain evidence="1 2">ZRIMU1530</strain>
    </source>
</reference>
<evidence type="ECO:0000313" key="1">
    <source>
        <dbReference type="EMBL" id="MFM9616276.1"/>
    </source>
</evidence>
<accession>A0ABW9I8V1</accession>
<dbReference type="InterPro" id="IPR057895">
    <property type="entry name" value="Mom"/>
</dbReference>
<sequence length="82" mass="8799">HPMNDKVLGIFPGKPKESVELGRLVLTDAVPSNGESWFVARCFERLAAEGVVGIISHSDPVPRTTSTGDVTFVGHFGCVYQA</sequence>
<protein>
    <submittedName>
        <fullName evidence="1">Uncharacterized protein</fullName>
    </submittedName>
</protein>
<feature type="non-terminal residue" evidence="1">
    <location>
        <position position="1"/>
    </location>
</feature>
<dbReference type="Pfam" id="PF25680">
    <property type="entry name" value="Mom"/>
    <property type="match status" value="1"/>
</dbReference>